<sequence length="117" mass="14217">MNILQKFTETSLIHSKRQSSDSNNHHYHQDVLFGRYLFDSFLLGKITAFDLAIIIITIMAISYMIIIVIYNYIYKYDHYRILMRTKRQHHLDRKYRRGCRRQNDLIELHSLKMFSTD</sequence>
<gene>
    <name evidence="2" type="primary">LOC113798032</name>
</gene>
<dbReference type="Proteomes" id="UP000515146">
    <property type="component" value="Unplaced"/>
</dbReference>
<proteinExistence type="predicted"/>
<accession>A0A6P6YHP9</accession>
<dbReference type="InParanoid" id="A0A6P6YHP9"/>
<name>A0A6P6YHP9_DERPT</name>
<dbReference type="AlphaFoldDB" id="A0A6P6YHP9"/>
<evidence type="ECO:0000313" key="1">
    <source>
        <dbReference type="Proteomes" id="UP000515146"/>
    </source>
</evidence>
<protein>
    <submittedName>
        <fullName evidence="2">Uncharacterized protein LOC113798032</fullName>
    </submittedName>
</protein>
<evidence type="ECO:0000313" key="2">
    <source>
        <dbReference type="RefSeq" id="XP_027204311.1"/>
    </source>
</evidence>
<organism evidence="1 2">
    <name type="scientific">Dermatophagoides pteronyssinus</name>
    <name type="common">European house dust mite</name>
    <dbReference type="NCBI Taxonomy" id="6956"/>
    <lineage>
        <taxon>Eukaryota</taxon>
        <taxon>Metazoa</taxon>
        <taxon>Ecdysozoa</taxon>
        <taxon>Arthropoda</taxon>
        <taxon>Chelicerata</taxon>
        <taxon>Arachnida</taxon>
        <taxon>Acari</taxon>
        <taxon>Acariformes</taxon>
        <taxon>Sarcoptiformes</taxon>
        <taxon>Astigmata</taxon>
        <taxon>Psoroptidia</taxon>
        <taxon>Analgoidea</taxon>
        <taxon>Pyroglyphidae</taxon>
        <taxon>Dermatophagoidinae</taxon>
        <taxon>Dermatophagoides</taxon>
    </lineage>
</organism>
<dbReference type="KEGG" id="dpte:113798032"/>
<dbReference type="OrthoDB" id="10412436at2759"/>
<keyword evidence="1" id="KW-1185">Reference proteome</keyword>
<dbReference type="RefSeq" id="XP_027204311.1">
    <property type="nucleotide sequence ID" value="XM_027348510.1"/>
</dbReference>
<reference evidence="2" key="1">
    <citation type="submission" date="2025-08" db="UniProtKB">
        <authorList>
            <consortium name="RefSeq"/>
        </authorList>
    </citation>
    <scope>IDENTIFICATION</scope>
    <source>
        <strain evidence="2">Airmid</strain>
    </source>
</reference>